<reference evidence="10" key="1">
    <citation type="submission" date="2021-11" db="EMBL/GenBank/DDBJ databases">
        <title>Draft genome sequence of Alcaligenes endophyticus type strain CCUG 75668T.</title>
        <authorList>
            <person name="Salva-Serra F."/>
            <person name="Duran R.E."/>
            <person name="Seeger M."/>
            <person name="Moore E.R.B."/>
            <person name="Jaen-Luchoro D."/>
        </authorList>
    </citation>
    <scope>NUCLEOTIDE SEQUENCE</scope>
    <source>
        <strain evidence="10">CCUG 75668</strain>
    </source>
</reference>
<keyword evidence="11" id="KW-1185">Reference proteome</keyword>
<dbReference type="Gene3D" id="3.40.109.10">
    <property type="entry name" value="NADH Oxidase"/>
    <property type="match status" value="1"/>
</dbReference>
<evidence type="ECO:0000256" key="6">
    <source>
        <dbReference type="ARBA" id="ARBA00023002"/>
    </source>
</evidence>
<evidence type="ECO:0000259" key="9">
    <source>
        <dbReference type="Pfam" id="PF00881"/>
    </source>
</evidence>
<evidence type="ECO:0000256" key="3">
    <source>
        <dbReference type="ARBA" id="ARBA00022630"/>
    </source>
</evidence>
<keyword evidence="3 8" id="KW-0285">Flavoprotein</keyword>
<feature type="domain" description="Nitroreductase" evidence="9">
    <location>
        <begin position="7"/>
        <end position="165"/>
    </location>
</feature>
<keyword evidence="5 8" id="KW-0521">NADP</keyword>
<dbReference type="InterPro" id="IPR000415">
    <property type="entry name" value="Nitroreductase-like"/>
</dbReference>
<dbReference type="EC" id="1.-.-.-" evidence="8"/>
<dbReference type="InterPro" id="IPR029479">
    <property type="entry name" value="Nitroreductase"/>
</dbReference>
<comment type="caution">
    <text evidence="10">The sequence shown here is derived from an EMBL/GenBank/DDBJ whole genome shotgun (WGS) entry which is preliminary data.</text>
</comment>
<accession>A0ABT8EJ71</accession>
<evidence type="ECO:0000313" key="11">
    <source>
        <dbReference type="Proteomes" id="UP001168613"/>
    </source>
</evidence>
<keyword evidence="7 8" id="KW-0520">NAD</keyword>
<sequence length="189" mass="20541">MTIIDSILQRRSMKMVQGPGPNAEQLDTLLRAAMCAPDHGRLRPWRFKLICDADVVALGELAIAANERAGTPLTEQKAASTRAWLAKVPLLIAVACHLDHSNEKIPEEERLLACGAAVTNILNVAHALGFGAFWSTGLGTYTDEVPEALGFDALDYRFMGFVSIGTPIHKLGAPERPDPAEFVQQWHAS</sequence>
<dbReference type="PANTHER" id="PTHR43821">
    <property type="entry name" value="NAD(P)H NITROREDUCTASE YDJA-RELATED"/>
    <property type="match status" value="1"/>
</dbReference>
<organism evidence="10 11">
    <name type="scientific">Alcaligenes endophyticus</name>
    <dbReference type="NCBI Taxonomy" id="1929088"/>
    <lineage>
        <taxon>Bacteria</taxon>
        <taxon>Pseudomonadati</taxon>
        <taxon>Pseudomonadota</taxon>
        <taxon>Betaproteobacteria</taxon>
        <taxon>Burkholderiales</taxon>
        <taxon>Alcaligenaceae</taxon>
        <taxon>Alcaligenes</taxon>
    </lineage>
</organism>
<dbReference type="EMBL" id="JAJHNU010000002">
    <property type="protein sequence ID" value="MDN4121349.1"/>
    <property type="molecule type" value="Genomic_DNA"/>
</dbReference>
<protein>
    <recommendedName>
        <fullName evidence="8">Putative NAD(P)H nitroreductase</fullName>
        <ecNumber evidence="8">1.-.-.-</ecNumber>
    </recommendedName>
</protein>
<evidence type="ECO:0000256" key="7">
    <source>
        <dbReference type="ARBA" id="ARBA00023027"/>
    </source>
</evidence>
<evidence type="ECO:0000256" key="4">
    <source>
        <dbReference type="ARBA" id="ARBA00022643"/>
    </source>
</evidence>
<dbReference type="CDD" id="cd02135">
    <property type="entry name" value="YdjA-like"/>
    <property type="match status" value="1"/>
</dbReference>
<comment type="cofactor">
    <cofactor evidence="1 8">
        <name>FMN</name>
        <dbReference type="ChEBI" id="CHEBI:58210"/>
    </cofactor>
</comment>
<gene>
    <name evidence="10" type="ORF">LMS43_08620</name>
</gene>
<evidence type="ECO:0000256" key="8">
    <source>
        <dbReference type="PIRNR" id="PIRNR000232"/>
    </source>
</evidence>
<evidence type="ECO:0000313" key="10">
    <source>
        <dbReference type="EMBL" id="MDN4121349.1"/>
    </source>
</evidence>
<evidence type="ECO:0000256" key="1">
    <source>
        <dbReference type="ARBA" id="ARBA00001917"/>
    </source>
</evidence>
<dbReference type="PIRSF" id="PIRSF000232">
    <property type="entry name" value="YdjA"/>
    <property type="match status" value="1"/>
</dbReference>
<dbReference type="SUPFAM" id="SSF55469">
    <property type="entry name" value="FMN-dependent nitroreductase-like"/>
    <property type="match status" value="1"/>
</dbReference>
<dbReference type="PANTHER" id="PTHR43821:SF1">
    <property type="entry name" value="NAD(P)H NITROREDUCTASE YDJA-RELATED"/>
    <property type="match status" value="1"/>
</dbReference>
<evidence type="ECO:0000256" key="5">
    <source>
        <dbReference type="ARBA" id="ARBA00022857"/>
    </source>
</evidence>
<keyword evidence="6 8" id="KW-0560">Oxidoreductase</keyword>
<dbReference type="Pfam" id="PF00881">
    <property type="entry name" value="Nitroreductase"/>
    <property type="match status" value="1"/>
</dbReference>
<keyword evidence="4 8" id="KW-0288">FMN</keyword>
<dbReference type="InterPro" id="IPR052530">
    <property type="entry name" value="NAD(P)H_nitroreductase"/>
</dbReference>
<dbReference type="Proteomes" id="UP001168613">
    <property type="component" value="Unassembled WGS sequence"/>
</dbReference>
<dbReference type="InterPro" id="IPR026021">
    <property type="entry name" value="YdjA-like"/>
</dbReference>
<comment type="similarity">
    <text evidence="2 8">Belongs to the nitroreductase family.</text>
</comment>
<proteinExistence type="inferred from homology"/>
<dbReference type="RefSeq" id="WP_266124030.1">
    <property type="nucleotide sequence ID" value="NZ_JAJHNU010000002.1"/>
</dbReference>
<evidence type="ECO:0000256" key="2">
    <source>
        <dbReference type="ARBA" id="ARBA00007118"/>
    </source>
</evidence>
<name>A0ABT8EJ71_9BURK</name>